<evidence type="ECO:0000256" key="1">
    <source>
        <dbReference type="SAM" id="Coils"/>
    </source>
</evidence>
<organism evidence="3 4">
    <name type="scientific">Paragonimus westermani</name>
    <dbReference type="NCBI Taxonomy" id="34504"/>
    <lineage>
        <taxon>Eukaryota</taxon>
        <taxon>Metazoa</taxon>
        <taxon>Spiralia</taxon>
        <taxon>Lophotrochozoa</taxon>
        <taxon>Platyhelminthes</taxon>
        <taxon>Trematoda</taxon>
        <taxon>Digenea</taxon>
        <taxon>Plagiorchiida</taxon>
        <taxon>Troglotremata</taxon>
        <taxon>Troglotrematidae</taxon>
        <taxon>Paragonimus</taxon>
    </lineage>
</organism>
<dbReference type="Proteomes" id="UP000324629">
    <property type="component" value="Unassembled WGS sequence"/>
</dbReference>
<comment type="caution">
    <text evidence="3">The sequence shown here is derived from an EMBL/GenBank/DDBJ whole genome shotgun (WGS) entry which is preliminary data.</text>
</comment>
<feature type="compositionally biased region" description="Basic and acidic residues" evidence="2">
    <location>
        <begin position="156"/>
        <end position="165"/>
    </location>
</feature>
<sequence>MFMTNRVASHSIGQAALSSQQAALASLYANYMLSAKQTQQQQLKQQLSAWDQQQRQQQQQLASLATAIAAACSGGTGGFDASSLMSMFAGLGSRVATANSSSTNSSESVQPTSNQSESVSADLRRQTSPMATSPEPNSPVNLTDRGPMASPTVSSQEREESKSEETDQSQSVLDLSK</sequence>
<feature type="coiled-coil region" evidence="1">
    <location>
        <begin position="33"/>
        <end position="60"/>
    </location>
</feature>
<accession>A0A5J4NG98</accession>
<name>A0A5J4NG98_9TREM</name>
<feature type="compositionally biased region" description="Polar residues" evidence="2">
    <location>
        <begin position="168"/>
        <end position="177"/>
    </location>
</feature>
<keyword evidence="4" id="KW-1185">Reference proteome</keyword>
<evidence type="ECO:0000313" key="4">
    <source>
        <dbReference type="Proteomes" id="UP000324629"/>
    </source>
</evidence>
<protein>
    <submittedName>
        <fullName evidence="3">Uncharacterized protein</fullName>
    </submittedName>
</protein>
<proteinExistence type="predicted"/>
<feature type="region of interest" description="Disordered" evidence="2">
    <location>
        <begin position="95"/>
        <end position="177"/>
    </location>
</feature>
<evidence type="ECO:0000313" key="3">
    <source>
        <dbReference type="EMBL" id="KAA3674557.1"/>
    </source>
</evidence>
<dbReference type="AlphaFoldDB" id="A0A5J4NG98"/>
<keyword evidence="1" id="KW-0175">Coiled coil</keyword>
<dbReference type="EMBL" id="QNGE01003062">
    <property type="protein sequence ID" value="KAA3674557.1"/>
    <property type="molecule type" value="Genomic_DNA"/>
</dbReference>
<feature type="compositionally biased region" description="Polar residues" evidence="2">
    <location>
        <begin position="126"/>
        <end position="141"/>
    </location>
</feature>
<evidence type="ECO:0000256" key="2">
    <source>
        <dbReference type="SAM" id="MobiDB-lite"/>
    </source>
</evidence>
<feature type="compositionally biased region" description="Low complexity" evidence="2">
    <location>
        <begin position="95"/>
        <end position="109"/>
    </location>
</feature>
<gene>
    <name evidence="3" type="ORF">DEA37_0013117</name>
</gene>
<feature type="compositionally biased region" description="Polar residues" evidence="2">
    <location>
        <begin position="110"/>
        <end position="119"/>
    </location>
</feature>
<reference evidence="3 4" key="1">
    <citation type="journal article" date="2019" name="Gigascience">
        <title>Whole-genome sequence of the oriental lung fluke Paragonimus westermani.</title>
        <authorList>
            <person name="Oey H."/>
            <person name="Zakrzewski M."/>
            <person name="Narain K."/>
            <person name="Devi K.R."/>
            <person name="Agatsuma T."/>
            <person name="Nawaratna S."/>
            <person name="Gobert G.N."/>
            <person name="Jones M.K."/>
            <person name="Ragan M.A."/>
            <person name="McManus D.P."/>
            <person name="Krause L."/>
        </authorList>
    </citation>
    <scope>NUCLEOTIDE SEQUENCE [LARGE SCALE GENOMIC DNA]</scope>
    <source>
        <strain evidence="3 4">IND2009</strain>
    </source>
</reference>